<organism evidence="1 2">
    <name type="scientific">Streptomyces cellulosae</name>
    <dbReference type="NCBI Taxonomy" id="1968"/>
    <lineage>
        <taxon>Bacteria</taxon>
        <taxon>Bacillati</taxon>
        <taxon>Actinomycetota</taxon>
        <taxon>Actinomycetes</taxon>
        <taxon>Kitasatosporales</taxon>
        <taxon>Streptomycetaceae</taxon>
        <taxon>Streptomyces</taxon>
    </lineage>
</organism>
<dbReference type="RefSeq" id="WP_398662188.1">
    <property type="nucleotide sequence ID" value="NZ_JBITDC010000029.1"/>
</dbReference>
<gene>
    <name evidence="1" type="ORF">ACIA8P_43935</name>
</gene>
<dbReference type="Proteomes" id="UP001612415">
    <property type="component" value="Unassembled WGS sequence"/>
</dbReference>
<evidence type="ECO:0000313" key="2">
    <source>
        <dbReference type="Proteomes" id="UP001612415"/>
    </source>
</evidence>
<dbReference type="InterPro" id="IPR011010">
    <property type="entry name" value="DNA_brk_join_enz"/>
</dbReference>
<evidence type="ECO:0000313" key="1">
    <source>
        <dbReference type="EMBL" id="MFI5681478.1"/>
    </source>
</evidence>
<comment type="caution">
    <text evidence="1">The sequence shown here is derived from an EMBL/GenBank/DDBJ whole genome shotgun (WGS) entry which is preliminary data.</text>
</comment>
<dbReference type="EMBL" id="JBITDC010000029">
    <property type="protein sequence ID" value="MFI5681478.1"/>
    <property type="molecule type" value="Genomic_DNA"/>
</dbReference>
<accession>A0ABW7YHV6</accession>
<proteinExistence type="predicted"/>
<sequence>MKHEIETVAVRQSIFAGLWVCGEGDLPMPSGVLGPRFDDDVWDFTDVVGLPAQWGTAELRFNFRSVENPVWRLVAKEYIFALMVPNHPAVAHLPLAYRTARCIRTCSAKLGRLTGWLNWLSRNGVLSLAQVGDQECDGYLIEARKVRDRKTGAVVRTSGDGEVRAATRPAIELAFYGGLFPDDSYAEGYLPWNGRHPGTVDGTSDVWTANRTPEVEDELLRPLLAAALYVMEHIAPRIIELRKQVPNEAPTGGNRYPRTPPIREFQELLWRYVRSGAPLPQIYVAKVVERLNDGWDVEDPLLLLSLSHLAREAGFKQFRSTWLDALRPLFEEAVVHVGIEYPYGRDAELIRRADGKGEVPWTEPVAPRDVALQMSMLVWAAAVIVVAAVAGMRSCELMEFERDCCLPPEERAPGLFRYRVQGKLIKGQKLGGVRDEWVVVKEVWDAMGTAAAVTPTRERAGRIFGRFAFDSWSDQFRAWVNGPAGRRLGLDPIPDGAVTLRMLRRTLAVEMAYRPHGLMATRFALKHLHATTTEGYTRRPGGSQGKFLAEVQSLEETRNVEILVEEFENFQEGIMPAGRGASELVTFFEHIDELVKEHAAEETNVLMNDTEILGLMRKRASILHVGLANYCWFDDPSRALCLILAGATDTDQPLIGMCDSARCPQATHHQRHRSLWAEHERTQTIFLGQLGVTRKLEGPRQRAELERTQRVLAEIDAAGAAT</sequence>
<protein>
    <submittedName>
        <fullName evidence="1">Site-specific integrase</fullName>
    </submittedName>
</protein>
<reference evidence="1 2" key="1">
    <citation type="submission" date="2024-10" db="EMBL/GenBank/DDBJ databases">
        <title>The Natural Products Discovery Center: Release of the First 8490 Sequenced Strains for Exploring Actinobacteria Biosynthetic Diversity.</title>
        <authorList>
            <person name="Kalkreuter E."/>
            <person name="Kautsar S.A."/>
            <person name="Yang D."/>
            <person name="Bader C.D."/>
            <person name="Teijaro C.N."/>
            <person name="Fluegel L."/>
            <person name="Davis C.M."/>
            <person name="Simpson J.R."/>
            <person name="Lauterbach L."/>
            <person name="Steele A.D."/>
            <person name="Gui C."/>
            <person name="Meng S."/>
            <person name="Li G."/>
            <person name="Viehrig K."/>
            <person name="Ye F."/>
            <person name="Su P."/>
            <person name="Kiefer A.F."/>
            <person name="Nichols A."/>
            <person name="Cepeda A.J."/>
            <person name="Yan W."/>
            <person name="Fan B."/>
            <person name="Jiang Y."/>
            <person name="Adhikari A."/>
            <person name="Zheng C.-J."/>
            <person name="Schuster L."/>
            <person name="Cowan T.M."/>
            <person name="Smanski M.J."/>
            <person name="Chevrette M.G."/>
            <person name="De Carvalho L.P.S."/>
            <person name="Shen B."/>
        </authorList>
    </citation>
    <scope>NUCLEOTIDE SEQUENCE [LARGE SCALE GENOMIC DNA]</scope>
    <source>
        <strain evidence="1 2">NPDC051599</strain>
    </source>
</reference>
<keyword evidence="2" id="KW-1185">Reference proteome</keyword>
<name>A0ABW7YHV6_STRCE</name>
<dbReference type="SUPFAM" id="SSF56349">
    <property type="entry name" value="DNA breaking-rejoining enzymes"/>
    <property type="match status" value="1"/>
</dbReference>